<name>A0AAE2SC71_9BACT</name>
<evidence type="ECO:0000259" key="1">
    <source>
        <dbReference type="PROSITE" id="PS50146"/>
    </source>
</evidence>
<dbReference type="Pfam" id="PF00781">
    <property type="entry name" value="DAGK_cat"/>
    <property type="match status" value="1"/>
</dbReference>
<dbReference type="InterPro" id="IPR001206">
    <property type="entry name" value="Diacylglycerol_kinase_cat_dom"/>
</dbReference>
<dbReference type="AlphaFoldDB" id="A0AAE2SC71"/>
<dbReference type="GO" id="GO:0016301">
    <property type="term" value="F:kinase activity"/>
    <property type="evidence" value="ECO:0007669"/>
    <property type="project" value="InterPro"/>
</dbReference>
<feature type="domain" description="DAGKc" evidence="1">
    <location>
        <begin position="1"/>
        <end position="131"/>
    </location>
</feature>
<gene>
    <name evidence="2" type="ORF">JIN83_04705</name>
</gene>
<protein>
    <recommendedName>
        <fullName evidence="1">DAGKc domain-containing protein</fullName>
    </recommendedName>
</protein>
<dbReference type="PROSITE" id="PS50146">
    <property type="entry name" value="DAGK"/>
    <property type="match status" value="1"/>
</dbReference>
<dbReference type="InterPro" id="IPR017438">
    <property type="entry name" value="ATP-NAD_kinase_N"/>
</dbReference>
<reference evidence="2" key="1">
    <citation type="submission" date="2021-01" db="EMBL/GenBank/DDBJ databases">
        <title>Modified the classification status of verrucomicrobia.</title>
        <authorList>
            <person name="Feng X."/>
        </authorList>
    </citation>
    <scope>NUCLEOTIDE SEQUENCE</scope>
    <source>
        <strain evidence="2">5K15</strain>
    </source>
</reference>
<accession>A0AAE2SC71</accession>
<dbReference type="EMBL" id="JAENIG010000002">
    <property type="protein sequence ID" value="MBK1854244.1"/>
    <property type="molecule type" value="Genomic_DNA"/>
</dbReference>
<sequence>MRQFIAIVNQESGLAKKSDLAELSTMMRQRMAEYEVTLDVKMTRGAEVESVFQKVIPQKPDGILVAGGDGTVNTAAGMLAGTGIAMGILPMGTFNLAARDHDIPLELDSALTTLARAEPRDIQLMKIGNRPCLCTAIIGFYPKMARMIDEYHGKKWWRKSLRIFGWTVSRFAKSTVYRVTITGTDGEQKVEHQFKSRMLSVVPGAYRDTLGIIPERKQVDRMKATVYVFRHLTRWAMLRGMLSFLLGKSSQDPDMEEVSVTAATLSFQGKKEIKIMIDGEVTQLPSPLKIELIPHALRMLIPNPEV</sequence>
<dbReference type="PANTHER" id="PTHR12358:SF54">
    <property type="entry name" value="SPHINGOSINE KINASE RELATED PROTEIN"/>
    <property type="match status" value="1"/>
</dbReference>
<dbReference type="Proteomes" id="UP000634206">
    <property type="component" value="Unassembled WGS sequence"/>
</dbReference>
<dbReference type="Gene3D" id="3.40.50.10330">
    <property type="entry name" value="Probable inorganic polyphosphate/atp-NAD kinase, domain 1"/>
    <property type="match status" value="1"/>
</dbReference>
<organism evidence="2 3">
    <name type="scientific">Oceaniferula flava</name>
    <dbReference type="NCBI Taxonomy" id="2800421"/>
    <lineage>
        <taxon>Bacteria</taxon>
        <taxon>Pseudomonadati</taxon>
        <taxon>Verrucomicrobiota</taxon>
        <taxon>Verrucomicrobiia</taxon>
        <taxon>Verrucomicrobiales</taxon>
        <taxon>Verrucomicrobiaceae</taxon>
        <taxon>Oceaniferula</taxon>
    </lineage>
</organism>
<dbReference type="SUPFAM" id="SSF111331">
    <property type="entry name" value="NAD kinase/diacylglycerol kinase-like"/>
    <property type="match status" value="1"/>
</dbReference>
<dbReference type="PANTHER" id="PTHR12358">
    <property type="entry name" value="SPHINGOSINE KINASE"/>
    <property type="match status" value="1"/>
</dbReference>
<evidence type="ECO:0000313" key="2">
    <source>
        <dbReference type="EMBL" id="MBK1854244.1"/>
    </source>
</evidence>
<keyword evidence="3" id="KW-1185">Reference proteome</keyword>
<evidence type="ECO:0000313" key="3">
    <source>
        <dbReference type="Proteomes" id="UP000634206"/>
    </source>
</evidence>
<dbReference type="Gene3D" id="2.60.200.40">
    <property type="match status" value="1"/>
</dbReference>
<dbReference type="RefSeq" id="WP_309488849.1">
    <property type="nucleotide sequence ID" value="NZ_JAENIG010000002.1"/>
</dbReference>
<proteinExistence type="predicted"/>
<dbReference type="InterPro" id="IPR016064">
    <property type="entry name" value="NAD/diacylglycerol_kinase_sf"/>
</dbReference>
<dbReference type="SMART" id="SM00046">
    <property type="entry name" value="DAGKc"/>
    <property type="match status" value="1"/>
</dbReference>
<comment type="caution">
    <text evidence="2">The sequence shown here is derived from an EMBL/GenBank/DDBJ whole genome shotgun (WGS) entry which is preliminary data.</text>
</comment>
<dbReference type="InterPro" id="IPR050187">
    <property type="entry name" value="Lipid_Phosphate_FormReg"/>
</dbReference>